<keyword evidence="3" id="KW-1185">Reference proteome</keyword>
<evidence type="ECO:0000256" key="1">
    <source>
        <dbReference type="SAM" id="MobiDB-lite"/>
    </source>
</evidence>
<proteinExistence type="predicted"/>
<dbReference type="PANTHER" id="PTHR47336">
    <property type="entry name" value="TRANSCRIPTION FACTOR HMS1-RELATED"/>
    <property type="match status" value="1"/>
</dbReference>
<feature type="compositionally biased region" description="Acidic residues" evidence="1">
    <location>
        <begin position="1091"/>
        <end position="1100"/>
    </location>
</feature>
<feature type="region of interest" description="Disordered" evidence="1">
    <location>
        <begin position="140"/>
        <end position="192"/>
    </location>
</feature>
<dbReference type="InterPro" id="IPR052099">
    <property type="entry name" value="Regulatory_TF_Diverse"/>
</dbReference>
<evidence type="ECO:0000313" key="3">
    <source>
        <dbReference type="Proteomes" id="UP000092666"/>
    </source>
</evidence>
<dbReference type="PANTHER" id="PTHR47336:SF2">
    <property type="entry name" value="TRANSCRIPTION FACTOR HMS1-RELATED"/>
    <property type="match status" value="1"/>
</dbReference>
<gene>
    <name evidence="2" type="ORF">I316_04511</name>
</gene>
<dbReference type="InterPro" id="IPR036638">
    <property type="entry name" value="HLH_DNA-bd_sf"/>
</dbReference>
<dbReference type="STRING" id="1296120.A0A1B9GRU8"/>
<feature type="region of interest" description="Disordered" evidence="1">
    <location>
        <begin position="74"/>
        <end position="113"/>
    </location>
</feature>
<sequence>MASSQNEDDLFFDNSMSLDGNPLFPPDMLDSSSLLNVPNIGIGHMDPRHSPSISGASDTLSPSAYQQAFSISGSSSSRLPSLSPSTQSLHLSASGSGHAHSPRSTSSPSSNSTFSLSAHDDFFNSFSSSELDMLFLADDNGSPPDFMDSIEQSGTGSSKPGQSLNLPGFGGQQQQQQQHLAHRNPSDPFSTDSISSLDFLQNLLQTSSYNNGFAHDGNSSLGILNLDPAMHASHRKASNVSDTSSLLNFDFAQQARAIVNNGGHPQSVLQAQPTPQNIQLQNAPVSGGQNGWAQPNTNGQPVSFADPSLQQAGYIFSQTSPNINEVKPDITVQPTKTKVKANASKARSVPQTRASGPSVDAVPAVPTVGKHNKTERRYRQKVQAAQADLRDAIPALRVLYETSTEEQKQTTDFRAADGTVDGLGEVTRPNASAKATILIGARMYIELLQKRSAMLQRKVDELEAFRSAVAGQENLRQWQADFDGREQQIQAAADAAAALQMEEDSLDEDDDVEEEEEENERKRKKPKTAAAPKAPRAKPGPKSKKAQAAAIAQTAADGGLRVFAAFAMSFSFIPSASTVLKQTSTDTNVGQVLPSEAVGSATTRQILSRIPLITAEHTSRLLARGLPAPLVPSPHALVDWTWRLLVAVILAVSMGPIVARWTKETDEKRKAGNFSLLARDCAELVIPRGKKSVDEQKDEAYWIQLAAGIVGGAVTPSRLERWHVILHLNNTADDAYSLALLALLQPELPILRSPQQIWRRAQSKLNSTISPALATVLRLPLTEVHRCAHLLEKTFSPIAAIAEQITLVHVHDLYSRFFIRLVDASTRSKSLLSSSSSLSTKNLLANLESCDIGSNLKTSAFDWEIRTVIQGLPRGSAAHALGLVLIGLWGIFTRPAPKAQAALASALAIVEVQGAGAGLSSVSAMLELLYPGTKDVLASRGVDQAARASHLPKNAIAIDKLAAACIEYIKLLTSSIELNEPDLTRGQRLEASRKVQKDTAHLRLVLTQTKFVGVTGDIIEHDLVDERHSDSGSETGDESETAENEAVHHVKDVGLENEERRFAMAKERLVKVLCLVGRRAAGRAGGRDEDSGLEGDLDEL</sequence>
<feature type="region of interest" description="Disordered" evidence="1">
    <location>
        <begin position="1023"/>
        <end position="1049"/>
    </location>
</feature>
<dbReference type="EMBL" id="KI669503">
    <property type="protein sequence ID" value="OCF33799.1"/>
    <property type="molecule type" value="Genomic_DNA"/>
</dbReference>
<feature type="region of interest" description="Disordered" evidence="1">
    <location>
        <begin position="343"/>
        <end position="365"/>
    </location>
</feature>
<organism evidence="2 3">
    <name type="scientific">Kwoniella heveanensis BCC8398</name>
    <dbReference type="NCBI Taxonomy" id="1296120"/>
    <lineage>
        <taxon>Eukaryota</taxon>
        <taxon>Fungi</taxon>
        <taxon>Dikarya</taxon>
        <taxon>Basidiomycota</taxon>
        <taxon>Agaricomycotina</taxon>
        <taxon>Tremellomycetes</taxon>
        <taxon>Tremellales</taxon>
        <taxon>Cryptococcaceae</taxon>
        <taxon>Kwoniella</taxon>
    </lineage>
</organism>
<feature type="compositionally biased region" description="Polar residues" evidence="1">
    <location>
        <begin position="150"/>
        <end position="165"/>
    </location>
</feature>
<dbReference type="GO" id="GO:0046983">
    <property type="term" value="F:protein dimerization activity"/>
    <property type="evidence" value="ECO:0007669"/>
    <property type="project" value="InterPro"/>
</dbReference>
<dbReference type="OrthoDB" id="2133190at2759"/>
<dbReference type="Proteomes" id="UP000092666">
    <property type="component" value="Unassembled WGS sequence"/>
</dbReference>
<dbReference type="AlphaFoldDB" id="A0A1B9GRU8"/>
<protein>
    <submittedName>
        <fullName evidence="2">Uncharacterized protein</fullName>
    </submittedName>
</protein>
<feature type="compositionally biased region" description="Acidic residues" evidence="1">
    <location>
        <begin position="501"/>
        <end position="518"/>
    </location>
</feature>
<feature type="compositionally biased region" description="Basic residues" evidence="1">
    <location>
        <begin position="535"/>
        <end position="545"/>
    </location>
</feature>
<feature type="region of interest" description="Disordered" evidence="1">
    <location>
        <begin position="495"/>
        <end position="550"/>
    </location>
</feature>
<dbReference type="SUPFAM" id="SSF47459">
    <property type="entry name" value="HLH, helix-loop-helix DNA-binding domain"/>
    <property type="match status" value="1"/>
</dbReference>
<accession>A0A1B9GRU8</accession>
<reference evidence="3" key="2">
    <citation type="submission" date="2013-12" db="EMBL/GenBank/DDBJ databases">
        <title>Evolution of pathogenesis and genome organization in the Tremellales.</title>
        <authorList>
            <person name="Cuomo C."/>
            <person name="Litvintseva A."/>
            <person name="Heitman J."/>
            <person name="Chen Y."/>
            <person name="Sun S."/>
            <person name="Springer D."/>
            <person name="Dromer F."/>
            <person name="Young S."/>
            <person name="Zeng Q."/>
            <person name="Chapman S."/>
            <person name="Gujja S."/>
            <person name="Saif S."/>
            <person name="Birren B."/>
        </authorList>
    </citation>
    <scope>NUCLEOTIDE SEQUENCE [LARGE SCALE GENOMIC DNA]</scope>
    <source>
        <strain evidence="3">BCC8398</strain>
    </source>
</reference>
<dbReference type="CDD" id="cd11395">
    <property type="entry name" value="bHLHzip_SREBP_like"/>
    <property type="match status" value="1"/>
</dbReference>
<dbReference type="Gene3D" id="4.10.280.10">
    <property type="entry name" value="Helix-loop-helix DNA-binding domain"/>
    <property type="match status" value="1"/>
</dbReference>
<evidence type="ECO:0000313" key="2">
    <source>
        <dbReference type="EMBL" id="OCF33799.1"/>
    </source>
</evidence>
<feature type="region of interest" description="Disordered" evidence="1">
    <location>
        <begin position="1081"/>
        <end position="1100"/>
    </location>
</feature>
<reference evidence="2 3" key="1">
    <citation type="submission" date="2013-07" db="EMBL/GenBank/DDBJ databases">
        <title>The Genome Sequence of Cryptococcus heveanensis BCC8398.</title>
        <authorList>
            <consortium name="The Broad Institute Genome Sequencing Platform"/>
            <person name="Cuomo C."/>
            <person name="Litvintseva A."/>
            <person name="Chen Y."/>
            <person name="Heitman J."/>
            <person name="Sun S."/>
            <person name="Springer D."/>
            <person name="Dromer F."/>
            <person name="Young S.K."/>
            <person name="Zeng Q."/>
            <person name="Gargeya S."/>
            <person name="Fitzgerald M."/>
            <person name="Abouelleil A."/>
            <person name="Alvarado L."/>
            <person name="Berlin A.M."/>
            <person name="Chapman S.B."/>
            <person name="Dewar J."/>
            <person name="Goldberg J."/>
            <person name="Griggs A."/>
            <person name="Gujja S."/>
            <person name="Hansen M."/>
            <person name="Howarth C."/>
            <person name="Imamovic A."/>
            <person name="Larimer J."/>
            <person name="McCowan C."/>
            <person name="Murphy C."/>
            <person name="Pearson M."/>
            <person name="Priest M."/>
            <person name="Roberts A."/>
            <person name="Saif S."/>
            <person name="Shea T."/>
            <person name="Sykes S."/>
            <person name="Wortman J."/>
            <person name="Nusbaum C."/>
            <person name="Birren B."/>
        </authorList>
    </citation>
    <scope>NUCLEOTIDE SEQUENCE [LARGE SCALE GENOMIC DNA]</scope>
    <source>
        <strain evidence="2 3">BCC8398</strain>
    </source>
</reference>
<name>A0A1B9GRU8_9TREE</name>